<sequence length="383" mass="42128">MPARPFRADTNQEASGDDVSSQRPIASTLRLIDVRRGFGAMMAVDGVSLDIQPGELVSLLGPSGCGKTTMLRMLAGFLPPTAGRIEMDGQTISSPGMTVPPERRQMSMIFQSYAVWPNMTVAENVAFGLKLRSMSRATIAKKVRDMLELVKLAELADRYPGELSGGQQQRVALARAMVIQPRVLLLDEPLSNLDAALREEMRFEIRRLHDAFRFTTVYVTHDQSEAMVTSDRIAVMKNGRIEQIDRPYSIYNEPKTRFVAEFIGRTNLITGTVAPDEIVFNGFAIRKALFGAGRLTNTNGTITFSLRPQSIEIRSTPPNSSDGQVSVTGALIQRTYLGDSWDYLVQPAGGDAALRISAPPAQMLEVGVPVWLRIDPRQMAAVE</sequence>
<dbReference type="GO" id="GO:0016887">
    <property type="term" value="F:ATP hydrolysis activity"/>
    <property type="evidence" value="ECO:0007669"/>
    <property type="project" value="InterPro"/>
</dbReference>
<dbReference type="GO" id="GO:0043190">
    <property type="term" value="C:ATP-binding cassette (ABC) transporter complex"/>
    <property type="evidence" value="ECO:0007669"/>
    <property type="project" value="InterPro"/>
</dbReference>
<keyword evidence="2" id="KW-0813">Transport</keyword>
<dbReference type="EMBL" id="JAGWCR010000005">
    <property type="protein sequence ID" value="MBS3649357.1"/>
    <property type="molecule type" value="Genomic_DNA"/>
</dbReference>
<dbReference type="SUPFAM" id="SSF50331">
    <property type="entry name" value="MOP-like"/>
    <property type="match status" value="1"/>
</dbReference>
<gene>
    <name evidence="7" type="ORF">KEU06_12115</name>
</gene>
<dbReference type="Proteomes" id="UP000680348">
    <property type="component" value="Unassembled WGS sequence"/>
</dbReference>
<dbReference type="PANTHER" id="PTHR42781:SF4">
    <property type="entry name" value="SPERMIDINE_PUTRESCINE IMPORT ATP-BINDING PROTEIN POTA"/>
    <property type="match status" value="1"/>
</dbReference>
<dbReference type="InterPro" id="IPR027417">
    <property type="entry name" value="P-loop_NTPase"/>
</dbReference>
<evidence type="ECO:0000256" key="2">
    <source>
        <dbReference type="ARBA" id="ARBA00022448"/>
    </source>
</evidence>
<feature type="region of interest" description="Disordered" evidence="5">
    <location>
        <begin position="1"/>
        <end position="22"/>
    </location>
</feature>
<dbReference type="SMART" id="SM00382">
    <property type="entry name" value="AAA"/>
    <property type="match status" value="1"/>
</dbReference>
<dbReference type="AlphaFoldDB" id="A0A942DYB4"/>
<dbReference type="FunFam" id="3.40.50.300:FF:000425">
    <property type="entry name" value="Probable ABC transporter, ATP-binding subunit"/>
    <property type="match status" value="1"/>
</dbReference>
<dbReference type="PROSITE" id="PS00211">
    <property type="entry name" value="ABC_TRANSPORTER_1"/>
    <property type="match status" value="1"/>
</dbReference>
<organism evidence="7 8">
    <name type="scientific">Pseudaminobacter soli</name>
    <name type="common">ex Zhang et al. 2022</name>
    <dbReference type="NCBI Taxonomy" id="2831468"/>
    <lineage>
        <taxon>Bacteria</taxon>
        <taxon>Pseudomonadati</taxon>
        <taxon>Pseudomonadota</taxon>
        <taxon>Alphaproteobacteria</taxon>
        <taxon>Hyphomicrobiales</taxon>
        <taxon>Phyllobacteriaceae</taxon>
        <taxon>Pseudaminobacter</taxon>
    </lineage>
</organism>
<evidence type="ECO:0000259" key="6">
    <source>
        <dbReference type="PROSITE" id="PS50893"/>
    </source>
</evidence>
<evidence type="ECO:0000256" key="1">
    <source>
        <dbReference type="ARBA" id="ARBA00005417"/>
    </source>
</evidence>
<dbReference type="GO" id="GO:0022857">
    <property type="term" value="F:transmembrane transporter activity"/>
    <property type="evidence" value="ECO:0007669"/>
    <property type="project" value="InterPro"/>
</dbReference>
<protein>
    <submittedName>
        <fullName evidence="7">ABC transporter ATP-binding protein</fullName>
    </submittedName>
</protein>
<dbReference type="InterPro" id="IPR050093">
    <property type="entry name" value="ABC_SmlMolc_Importer"/>
</dbReference>
<proteinExistence type="inferred from homology"/>
<keyword evidence="4 7" id="KW-0067">ATP-binding</keyword>
<dbReference type="InterPro" id="IPR003439">
    <property type="entry name" value="ABC_transporter-like_ATP-bd"/>
</dbReference>
<evidence type="ECO:0000256" key="4">
    <source>
        <dbReference type="ARBA" id="ARBA00022840"/>
    </source>
</evidence>
<evidence type="ECO:0000256" key="3">
    <source>
        <dbReference type="ARBA" id="ARBA00022741"/>
    </source>
</evidence>
<evidence type="ECO:0000313" key="7">
    <source>
        <dbReference type="EMBL" id="MBS3649357.1"/>
    </source>
</evidence>
<feature type="domain" description="ABC transporter" evidence="6">
    <location>
        <begin position="29"/>
        <end position="263"/>
    </location>
</feature>
<comment type="caution">
    <text evidence="7">The sequence shown here is derived from an EMBL/GenBank/DDBJ whole genome shotgun (WGS) entry which is preliminary data.</text>
</comment>
<dbReference type="InterPro" id="IPR013611">
    <property type="entry name" value="Transp-assoc_OB_typ2"/>
</dbReference>
<comment type="similarity">
    <text evidence="1">Belongs to the ABC transporter superfamily.</text>
</comment>
<dbReference type="Gene3D" id="3.40.50.300">
    <property type="entry name" value="P-loop containing nucleotide triphosphate hydrolases"/>
    <property type="match status" value="1"/>
</dbReference>
<dbReference type="RefSeq" id="WP_188254909.1">
    <property type="nucleotide sequence ID" value="NZ_JABVCF010000005.1"/>
</dbReference>
<dbReference type="PROSITE" id="PS50893">
    <property type="entry name" value="ABC_TRANSPORTER_2"/>
    <property type="match status" value="1"/>
</dbReference>
<dbReference type="Gene3D" id="2.40.50.100">
    <property type="match status" value="1"/>
</dbReference>
<evidence type="ECO:0000313" key="8">
    <source>
        <dbReference type="Proteomes" id="UP000680348"/>
    </source>
</evidence>
<name>A0A942DYB4_9HYPH</name>
<keyword evidence="8" id="KW-1185">Reference proteome</keyword>
<reference evidence="7" key="1">
    <citation type="submission" date="2021-04" db="EMBL/GenBank/DDBJ databases">
        <title>Pseudaminobacter soli sp. nov., isolated from paddy soil contaminated by heavy metals.</title>
        <authorList>
            <person name="Zhang K."/>
        </authorList>
    </citation>
    <scope>NUCLEOTIDE SEQUENCE</scope>
    <source>
        <strain evidence="7">19-2017</strain>
    </source>
</reference>
<dbReference type="SUPFAM" id="SSF52540">
    <property type="entry name" value="P-loop containing nucleoside triphosphate hydrolases"/>
    <property type="match status" value="1"/>
</dbReference>
<dbReference type="GO" id="GO:0005524">
    <property type="term" value="F:ATP binding"/>
    <property type="evidence" value="ECO:0007669"/>
    <property type="project" value="UniProtKB-KW"/>
</dbReference>
<evidence type="ECO:0000256" key="5">
    <source>
        <dbReference type="SAM" id="MobiDB-lite"/>
    </source>
</evidence>
<dbReference type="PANTHER" id="PTHR42781">
    <property type="entry name" value="SPERMIDINE/PUTRESCINE IMPORT ATP-BINDING PROTEIN POTA"/>
    <property type="match status" value="1"/>
</dbReference>
<dbReference type="InterPro" id="IPR017871">
    <property type="entry name" value="ABC_transporter-like_CS"/>
</dbReference>
<dbReference type="InterPro" id="IPR008995">
    <property type="entry name" value="Mo/tungstate-bd_C_term_dom"/>
</dbReference>
<accession>A0A942DYB4</accession>
<dbReference type="GO" id="GO:0015697">
    <property type="term" value="P:quaternary ammonium group transport"/>
    <property type="evidence" value="ECO:0007669"/>
    <property type="project" value="UniProtKB-ARBA"/>
</dbReference>
<keyword evidence="3" id="KW-0547">Nucleotide-binding</keyword>
<dbReference type="Pfam" id="PF08402">
    <property type="entry name" value="TOBE_2"/>
    <property type="match status" value="1"/>
</dbReference>
<dbReference type="Pfam" id="PF00005">
    <property type="entry name" value="ABC_tran"/>
    <property type="match status" value="1"/>
</dbReference>
<feature type="compositionally biased region" description="Polar residues" evidence="5">
    <location>
        <begin position="9"/>
        <end position="22"/>
    </location>
</feature>
<dbReference type="InterPro" id="IPR003593">
    <property type="entry name" value="AAA+_ATPase"/>
</dbReference>